<dbReference type="PANTHER" id="PTHR10416:SF0">
    <property type="entry name" value="DNA POLYMERASE DELTA SUBUNIT 2"/>
    <property type="match status" value="1"/>
</dbReference>
<evidence type="ECO:0000259" key="10">
    <source>
        <dbReference type="Pfam" id="PF04042"/>
    </source>
</evidence>
<keyword evidence="4" id="KW-0808">Transferase</keyword>
<comment type="similarity">
    <text evidence="2">Belongs to the DNA polymerase delta/II small subunit family.</text>
</comment>
<evidence type="ECO:0000256" key="3">
    <source>
        <dbReference type="ARBA" id="ARBA00012417"/>
    </source>
</evidence>
<dbReference type="GO" id="GO:0043625">
    <property type="term" value="C:delta DNA polymerase complex"/>
    <property type="evidence" value="ECO:0007669"/>
    <property type="project" value="TreeGrafter"/>
</dbReference>
<evidence type="ECO:0000256" key="1">
    <source>
        <dbReference type="ARBA" id="ARBA00004123"/>
    </source>
</evidence>
<evidence type="ECO:0000313" key="12">
    <source>
        <dbReference type="EMBL" id="KAF9448368.1"/>
    </source>
</evidence>
<evidence type="ECO:0000256" key="5">
    <source>
        <dbReference type="ARBA" id="ARBA00022695"/>
    </source>
</evidence>
<dbReference type="GO" id="GO:0003887">
    <property type="term" value="F:DNA-directed DNA polymerase activity"/>
    <property type="evidence" value="ECO:0007669"/>
    <property type="project" value="UniProtKB-KW"/>
</dbReference>
<accession>A0A9P5XBK4</accession>
<feature type="domain" description="DNA polymerase delta subunit OB-fold" evidence="11">
    <location>
        <begin position="29"/>
        <end position="161"/>
    </location>
</feature>
<dbReference type="FunFam" id="2.40.50.430:FF:000002">
    <property type="entry name" value="DNA polymerase delta subunit"/>
    <property type="match status" value="1"/>
</dbReference>
<evidence type="ECO:0000256" key="2">
    <source>
        <dbReference type="ARBA" id="ARBA00006035"/>
    </source>
</evidence>
<protein>
    <recommendedName>
        <fullName evidence="3">DNA-directed DNA polymerase</fullName>
        <ecNumber evidence="3">2.7.7.7</ecNumber>
    </recommendedName>
</protein>
<sequence length="315" mass="34419">SRASTTLLPSLESTPSFLITKANRSYRHQYSNIYFIRLRALREFIEEKAHTRWKNVSGKPKLTPRVLEVKKAQLCYIIGTVYMEMPMKPNVMEDVARDHSIPPPPPPAKFYSDNDCIMLEDESGRIRLVGDVLKGKNLVTGVIISALGAETPEGDFEVVDICFSGLAPQAFGEEDQEGDMDVDMDGSSSSLGDEWIGVVSGLEIGSIRPTDAQLQMLTEYLTGEEGGEDDQLSAAKISRLIIAGNSLAAGALADRIKPPSYAERKAKKHGLDPTTFTPNPIYDLSAHLLDIARVMPVHILPGPGDPSGTIMPQQP</sequence>
<organism evidence="12 13">
    <name type="scientific">Macrolepiota fuliginosa MF-IS2</name>
    <dbReference type="NCBI Taxonomy" id="1400762"/>
    <lineage>
        <taxon>Eukaryota</taxon>
        <taxon>Fungi</taxon>
        <taxon>Dikarya</taxon>
        <taxon>Basidiomycota</taxon>
        <taxon>Agaricomycotina</taxon>
        <taxon>Agaricomycetes</taxon>
        <taxon>Agaricomycetidae</taxon>
        <taxon>Agaricales</taxon>
        <taxon>Agaricineae</taxon>
        <taxon>Agaricaceae</taxon>
        <taxon>Macrolepiota</taxon>
    </lineage>
</organism>
<dbReference type="OrthoDB" id="3763at2759"/>
<keyword evidence="5" id="KW-0548">Nucleotidyltransferase</keyword>
<keyword evidence="7" id="KW-0239">DNA-directed DNA polymerase</keyword>
<dbReference type="GO" id="GO:0006273">
    <property type="term" value="P:lagging strand elongation"/>
    <property type="evidence" value="ECO:0007669"/>
    <property type="project" value="UniProtKB-ARBA"/>
</dbReference>
<reference evidence="12" key="1">
    <citation type="submission" date="2020-11" db="EMBL/GenBank/DDBJ databases">
        <authorList>
            <consortium name="DOE Joint Genome Institute"/>
            <person name="Ahrendt S."/>
            <person name="Riley R."/>
            <person name="Andreopoulos W."/>
            <person name="Labutti K."/>
            <person name="Pangilinan J."/>
            <person name="Ruiz-Duenas F.J."/>
            <person name="Barrasa J.M."/>
            <person name="Sanchez-Garcia M."/>
            <person name="Camarero S."/>
            <person name="Miyauchi S."/>
            <person name="Serrano A."/>
            <person name="Linde D."/>
            <person name="Babiker R."/>
            <person name="Drula E."/>
            <person name="Ayuso-Fernandez I."/>
            <person name="Pacheco R."/>
            <person name="Padilla G."/>
            <person name="Ferreira P."/>
            <person name="Barriuso J."/>
            <person name="Kellner H."/>
            <person name="Castanera R."/>
            <person name="Alfaro M."/>
            <person name="Ramirez L."/>
            <person name="Pisabarro A.G."/>
            <person name="Kuo A."/>
            <person name="Tritt A."/>
            <person name="Lipzen A."/>
            <person name="He G."/>
            <person name="Yan M."/>
            <person name="Ng V."/>
            <person name="Cullen D."/>
            <person name="Martin F."/>
            <person name="Rosso M.-N."/>
            <person name="Henrissat B."/>
            <person name="Hibbett D."/>
            <person name="Martinez A.T."/>
            <person name="Grigoriev I.V."/>
        </authorList>
    </citation>
    <scope>NUCLEOTIDE SEQUENCE</scope>
    <source>
        <strain evidence="12">MF-IS2</strain>
    </source>
</reference>
<comment type="catalytic activity">
    <reaction evidence="9">
        <text>DNA(n) + a 2'-deoxyribonucleoside 5'-triphosphate = DNA(n+1) + diphosphate</text>
        <dbReference type="Rhea" id="RHEA:22508"/>
        <dbReference type="Rhea" id="RHEA-COMP:17339"/>
        <dbReference type="Rhea" id="RHEA-COMP:17340"/>
        <dbReference type="ChEBI" id="CHEBI:33019"/>
        <dbReference type="ChEBI" id="CHEBI:61560"/>
        <dbReference type="ChEBI" id="CHEBI:173112"/>
        <dbReference type="EC" id="2.7.7.7"/>
    </reaction>
</comment>
<keyword evidence="6" id="KW-0235">DNA replication</keyword>
<dbReference type="Gene3D" id="2.40.50.430">
    <property type="match status" value="1"/>
</dbReference>
<dbReference type="InterPro" id="IPR040663">
    <property type="entry name" value="DNA_pol_D_N"/>
</dbReference>
<dbReference type="GO" id="GO:0003677">
    <property type="term" value="F:DNA binding"/>
    <property type="evidence" value="ECO:0007669"/>
    <property type="project" value="InterPro"/>
</dbReference>
<feature type="domain" description="DNA polymerase alpha/delta/epsilon subunit B" evidence="10">
    <location>
        <begin position="198"/>
        <end position="315"/>
    </location>
</feature>
<dbReference type="EC" id="2.7.7.7" evidence="3"/>
<keyword evidence="13" id="KW-1185">Reference proteome</keyword>
<dbReference type="Proteomes" id="UP000807342">
    <property type="component" value="Unassembled WGS sequence"/>
</dbReference>
<name>A0A9P5XBK4_9AGAR</name>
<proteinExistence type="inferred from homology"/>
<evidence type="ECO:0000256" key="8">
    <source>
        <dbReference type="ARBA" id="ARBA00023242"/>
    </source>
</evidence>
<evidence type="ECO:0000256" key="6">
    <source>
        <dbReference type="ARBA" id="ARBA00022705"/>
    </source>
</evidence>
<dbReference type="Gene3D" id="3.60.21.50">
    <property type="match status" value="1"/>
</dbReference>
<dbReference type="EMBL" id="MU151164">
    <property type="protein sequence ID" value="KAF9448368.1"/>
    <property type="molecule type" value="Genomic_DNA"/>
</dbReference>
<dbReference type="PANTHER" id="PTHR10416">
    <property type="entry name" value="DNA POLYMERASE DELTA SUBUNIT 2"/>
    <property type="match status" value="1"/>
</dbReference>
<dbReference type="AlphaFoldDB" id="A0A9P5XBK4"/>
<evidence type="ECO:0000259" key="11">
    <source>
        <dbReference type="Pfam" id="PF18018"/>
    </source>
</evidence>
<dbReference type="GO" id="GO:0006281">
    <property type="term" value="P:DNA repair"/>
    <property type="evidence" value="ECO:0007669"/>
    <property type="project" value="UniProtKB-ARBA"/>
</dbReference>
<dbReference type="InterPro" id="IPR024826">
    <property type="entry name" value="DNA_pol_delta/II_ssu"/>
</dbReference>
<evidence type="ECO:0000256" key="4">
    <source>
        <dbReference type="ARBA" id="ARBA00022679"/>
    </source>
</evidence>
<gene>
    <name evidence="12" type="ORF">P691DRAFT_618311</name>
</gene>
<comment type="caution">
    <text evidence="12">The sequence shown here is derived from an EMBL/GenBank/DDBJ whole genome shotgun (WGS) entry which is preliminary data.</text>
</comment>
<evidence type="ECO:0000256" key="9">
    <source>
        <dbReference type="ARBA" id="ARBA00049244"/>
    </source>
</evidence>
<evidence type="ECO:0000256" key="7">
    <source>
        <dbReference type="ARBA" id="ARBA00022932"/>
    </source>
</evidence>
<feature type="non-terminal residue" evidence="12">
    <location>
        <position position="1"/>
    </location>
</feature>
<feature type="non-terminal residue" evidence="12">
    <location>
        <position position="315"/>
    </location>
</feature>
<dbReference type="Pfam" id="PF18018">
    <property type="entry name" value="DNA_pol_D_N"/>
    <property type="match status" value="1"/>
</dbReference>
<dbReference type="InterPro" id="IPR007185">
    <property type="entry name" value="DNA_pol_a/d/e_bsu"/>
</dbReference>
<keyword evidence="8" id="KW-0539">Nucleus</keyword>
<dbReference type="Pfam" id="PF04042">
    <property type="entry name" value="DNA_pol_E_B"/>
    <property type="match status" value="1"/>
</dbReference>
<comment type="subcellular location">
    <subcellularLocation>
        <location evidence="1">Nucleus</location>
    </subcellularLocation>
</comment>
<evidence type="ECO:0000313" key="13">
    <source>
        <dbReference type="Proteomes" id="UP000807342"/>
    </source>
</evidence>